<reference evidence="1 2" key="1">
    <citation type="submission" date="2016-11" db="EMBL/GenBank/DDBJ databases">
        <authorList>
            <person name="Jaros S."/>
            <person name="Januszkiewicz K."/>
            <person name="Wedrychowicz H."/>
        </authorList>
    </citation>
    <scope>NUCLEOTIDE SEQUENCE [LARGE SCALE GENOMIC DNA]</scope>
    <source>
        <strain evidence="1 2">DSM 44666</strain>
    </source>
</reference>
<dbReference type="AlphaFoldDB" id="A0A1M4TN97"/>
<name>A0A1M4TN97_9BACL</name>
<protein>
    <submittedName>
        <fullName evidence="1">Uncharacterized protein</fullName>
    </submittedName>
</protein>
<dbReference type="RefSeq" id="WP_073151522.1">
    <property type="nucleotide sequence ID" value="NZ_FQVL01000001.1"/>
</dbReference>
<evidence type="ECO:0000313" key="2">
    <source>
        <dbReference type="Proteomes" id="UP000184476"/>
    </source>
</evidence>
<gene>
    <name evidence="1" type="ORF">SAMN05444392_101550</name>
</gene>
<keyword evidence="2" id="KW-1185">Reference proteome</keyword>
<sequence>MPSPIREWAGRIWKSLQPLANRQMTLEEFTLVTRQLYPFPCGHELTEAKKQSISGELKKEPLREFYQGQEWIEFDPNWKQVSPSPLTYEVGELRFGWKCCQEVNLKVVIHLSQKKLTMKVTSEVDGEEPYLPQIYEVTKEEKGNISFDLTN</sequence>
<evidence type="ECO:0000313" key="1">
    <source>
        <dbReference type="EMBL" id="SHE45864.1"/>
    </source>
</evidence>
<dbReference type="Proteomes" id="UP000184476">
    <property type="component" value="Unassembled WGS sequence"/>
</dbReference>
<dbReference type="EMBL" id="FQVL01000001">
    <property type="protein sequence ID" value="SHE45864.1"/>
    <property type="molecule type" value="Genomic_DNA"/>
</dbReference>
<proteinExistence type="predicted"/>
<accession>A0A1M4TN97</accession>
<organism evidence="1 2">
    <name type="scientific">Seinonella peptonophila</name>
    <dbReference type="NCBI Taxonomy" id="112248"/>
    <lineage>
        <taxon>Bacteria</taxon>
        <taxon>Bacillati</taxon>
        <taxon>Bacillota</taxon>
        <taxon>Bacilli</taxon>
        <taxon>Bacillales</taxon>
        <taxon>Thermoactinomycetaceae</taxon>
        <taxon>Seinonella</taxon>
    </lineage>
</organism>